<evidence type="ECO:0000256" key="6">
    <source>
        <dbReference type="ARBA" id="ARBA00022670"/>
    </source>
</evidence>
<organism evidence="18 19">
    <name type="scientific">Ramularia collo-cygni</name>
    <dbReference type="NCBI Taxonomy" id="112498"/>
    <lineage>
        <taxon>Eukaryota</taxon>
        <taxon>Fungi</taxon>
        <taxon>Dikarya</taxon>
        <taxon>Ascomycota</taxon>
        <taxon>Pezizomycotina</taxon>
        <taxon>Dothideomycetes</taxon>
        <taxon>Dothideomycetidae</taxon>
        <taxon>Mycosphaerellales</taxon>
        <taxon>Mycosphaerellaceae</taxon>
        <taxon>Ramularia</taxon>
    </lineage>
</organism>
<dbReference type="GO" id="GO:0046872">
    <property type="term" value="F:metal ion binding"/>
    <property type="evidence" value="ECO:0007669"/>
    <property type="project" value="UniProtKB-UniRule"/>
</dbReference>
<dbReference type="STRING" id="112498.A0A2D3UU79"/>
<keyword evidence="8 15" id="KW-0378">Hydrolase</keyword>
<gene>
    <name evidence="18" type="ORF">RCC_04522</name>
</gene>
<evidence type="ECO:0000256" key="1">
    <source>
        <dbReference type="ARBA" id="ARBA00000436"/>
    </source>
</evidence>
<comment type="function">
    <text evidence="13">Cleaves proteins, imported into the mitochondrion, to their mature size. While most mitochondrial precursor proteins are processed to the mature form in one step by mitochondrial processing peptidase (MPP), the sequential cleavage by MIP of an octapeptide after initial processing by MPP is a required step for a subgroup of nuclear-encoded precursor proteins destined for the matrix or the inner membrane.</text>
</comment>
<name>A0A2D3UU79_9PEZI</name>
<evidence type="ECO:0000256" key="5">
    <source>
        <dbReference type="ARBA" id="ARBA00018046"/>
    </source>
</evidence>
<dbReference type="EMBL" id="FJUY01000006">
    <property type="protein sequence ID" value="CZT18678.1"/>
    <property type="molecule type" value="Genomic_DNA"/>
</dbReference>
<dbReference type="PANTHER" id="PTHR11804">
    <property type="entry name" value="PROTEASE M3 THIMET OLIGOPEPTIDASE-RELATED"/>
    <property type="match status" value="1"/>
</dbReference>
<proteinExistence type="inferred from homology"/>
<dbReference type="EC" id="3.4.24.59" evidence="4"/>
<evidence type="ECO:0000256" key="8">
    <source>
        <dbReference type="ARBA" id="ARBA00022801"/>
    </source>
</evidence>
<evidence type="ECO:0000256" key="3">
    <source>
        <dbReference type="ARBA" id="ARBA00006040"/>
    </source>
</evidence>
<comment type="subcellular location">
    <subcellularLocation>
        <location evidence="2">Mitochondrion matrix</location>
    </subcellularLocation>
</comment>
<evidence type="ECO:0000256" key="2">
    <source>
        <dbReference type="ARBA" id="ARBA00004305"/>
    </source>
</evidence>
<evidence type="ECO:0000256" key="11">
    <source>
        <dbReference type="ARBA" id="ARBA00023049"/>
    </source>
</evidence>
<evidence type="ECO:0000256" key="13">
    <source>
        <dbReference type="ARBA" id="ARBA00025208"/>
    </source>
</evidence>
<dbReference type="OrthoDB" id="17530at2759"/>
<keyword evidence="7 15" id="KW-0479">Metal-binding</keyword>
<keyword evidence="11 15" id="KW-0482">Metalloprotease</keyword>
<dbReference type="Gene3D" id="3.40.390.10">
    <property type="entry name" value="Collagenase (Catalytic Domain)"/>
    <property type="match status" value="1"/>
</dbReference>
<protein>
    <recommendedName>
        <fullName evidence="5">Mitochondrial intermediate peptidase</fullName>
        <ecNumber evidence="4">3.4.24.59</ecNumber>
    </recommendedName>
    <alternativeName>
        <fullName evidence="14">Octapeptidyl aminopeptidase</fullName>
    </alternativeName>
</protein>
<dbReference type="GO" id="GO:0004222">
    <property type="term" value="F:metalloendopeptidase activity"/>
    <property type="evidence" value="ECO:0007669"/>
    <property type="project" value="UniProtKB-EC"/>
</dbReference>
<dbReference type="Gene3D" id="1.10.1370.10">
    <property type="entry name" value="Neurolysin, domain 3"/>
    <property type="match status" value="1"/>
</dbReference>
<feature type="domain" description="Peptidase M3A/M3B catalytic" evidence="17">
    <location>
        <begin position="329"/>
        <end position="804"/>
    </location>
</feature>
<evidence type="ECO:0000256" key="16">
    <source>
        <dbReference type="SAM" id="MobiDB-lite"/>
    </source>
</evidence>
<evidence type="ECO:0000256" key="12">
    <source>
        <dbReference type="ARBA" id="ARBA00023128"/>
    </source>
</evidence>
<keyword evidence="10" id="KW-0809">Transit peptide</keyword>
<evidence type="ECO:0000256" key="10">
    <source>
        <dbReference type="ARBA" id="ARBA00022946"/>
    </source>
</evidence>
<evidence type="ECO:0000313" key="19">
    <source>
        <dbReference type="Proteomes" id="UP000225277"/>
    </source>
</evidence>
<dbReference type="GO" id="GO:0005759">
    <property type="term" value="C:mitochondrial matrix"/>
    <property type="evidence" value="ECO:0007669"/>
    <property type="project" value="UniProtKB-SubCell"/>
</dbReference>
<dbReference type="PANTHER" id="PTHR11804:SF79">
    <property type="entry name" value="MITOCHONDRIAL INTERMEDIATE PEPTIDASE"/>
    <property type="match status" value="1"/>
</dbReference>
<evidence type="ECO:0000256" key="4">
    <source>
        <dbReference type="ARBA" id="ARBA00012441"/>
    </source>
</evidence>
<dbReference type="GO" id="GO:0006627">
    <property type="term" value="P:protein processing involved in protein targeting to mitochondrion"/>
    <property type="evidence" value="ECO:0007669"/>
    <property type="project" value="TreeGrafter"/>
</dbReference>
<feature type="region of interest" description="Disordered" evidence="16">
    <location>
        <begin position="68"/>
        <end position="88"/>
    </location>
</feature>
<dbReference type="InterPro" id="IPR024077">
    <property type="entry name" value="Neurolysin/TOP_dom2"/>
</dbReference>
<dbReference type="InterPro" id="IPR001567">
    <property type="entry name" value="Pept_M3A_M3B_dom"/>
</dbReference>
<dbReference type="SUPFAM" id="SSF55486">
    <property type="entry name" value="Metalloproteases ('zincins'), catalytic domain"/>
    <property type="match status" value="1"/>
</dbReference>
<reference evidence="18 19" key="1">
    <citation type="submission" date="2016-03" db="EMBL/GenBank/DDBJ databases">
        <authorList>
            <person name="Ploux O."/>
        </authorList>
    </citation>
    <scope>NUCLEOTIDE SEQUENCE [LARGE SCALE GENOMIC DNA]</scope>
    <source>
        <strain evidence="18 19">URUG2</strain>
    </source>
</reference>
<dbReference type="GeneID" id="35599696"/>
<comment type="catalytic activity">
    <reaction evidence="1">
        <text>Release of an N-terminal octapeptide as second stage of processing of some proteins imported into the mitochondrion.</text>
        <dbReference type="EC" id="3.4.24.59"/>
    </reaction>
</comment>
<evidence type="ECO:0000259" key="17">
    <source>
        <dbReference type="Pfam" id="PF01432"/>
    </source>
</evidence>
<dbReference type="AlphaFoldDB" id="A0A2D3UU79"/>
<dbReference type="GO" id="GO:0006518">
    <property type="term" value="P:peptide metabolic process"/>
    <property type="evidence" value="ECO:0007669"/>
    <property type="project" value="TreeGrafter"/>
</dbReference>
<evidence type="ECO:0000256" key="9">
    <source>
        <dbReference type="ARBA" id="ARBA00022833"/>
    </source>
</evidence>
<dbReference type="RefSeq" id="XP_023625568.1">
    <property type="nucleotide sequence ID" value="XM_023769800.1"/>
</dbReference>
<dbReference type="CDD" id="cd06457">
    <property type="entry name" value="M3A_MIP"/>
    <property type="match status" value="1"/>
</dbReference>
<comment type="similarity">
    <text evidence="3 15">Belongs to the peptidase M3 family.</text>
</comment>
<accession>A0A2D3UU79</accession>
<keyword evidence="6 15" id="KW-0645">Protease</keyword>
<evidence type="ECO:0000313" key="18">
    <source>
        <dbReference type="EMBL" id="CZT18678.1"/>
    </source>
</evidence>
<dbReference type="Proteomes" id="UP000225277">
    <property type="component" value="Unassembled WGS sequence"/>
</dbReference>
<evidence type="ECO:0000256" key="15">
    <source>
        <dbReference type="RuleBase" id="RU003435"/>
    </source>
</evidence>
<keyword evidence="12" id="KW-0496">Mitochondrion</keyword>
<sequence length="827" mass="92170">MSFLRHVRAVAEVDVNVGQGMFWLVSLTTSQPSMLKKVVREAWTCPRCLQNSRRSLVTSSRTRGAAAAAAAVSRGDDSPQPVSKTSPEIAADDRTLRKIFDSPGFWAEFSSKNQYHYGGKSAGLLQNRYLTRPEGFAIFADVTLQKSRRIVAQVLAYDTIEGYKRIARDMDRLSDLLCRVIDLSDFIRSVHPDRKIQAAATQAYAMMFQYMNVLNTTTGLDSQLKKAVAIPEVVQSWSEEEKTVADILIRDFAKSAIDLPQKEREAFVSLSDELAQVGNDFVENMAAERPSLTFESSKMKGMDPVFVKQLTRWGKVTLPVEGMPANLALRSVENADVRHEIYMAHRTSSKDNIHRLERLLKLRAESAKLSGHESYAHLALSDKMAKTPEAVTSFLDGLAQVNAPHVQEEMQQLLALKQADAHVASDSSILNAWDREYYTQKLLNANRSRARTPDVLSAYFSLGTVFQGLSRLFHRIYGIRLVPRETHPGETWNSSVRRLDVVDDQEGHIAVIYADLFERAGKSPNPAHFTLRCSRRISDEEMHEAAEISSQSASPFNTATEAVNDGLAVSHNPRDGNALYQLPTIALICDFALPPAGSTRPSLLTFRELTTLFHEMGHALHSICGRTALQNVSGTRCATDFAELPSVLHENFASAPEVLALYARHWETDAPLDPGRIAERVEIDKRMQGAETESQILLAMLDQRYHSSSFSGDSTAVYHDVWRQYAALREPAGTSWQGFFGHLFGYGATYYSYLFDRAIAGKIWKDVFQGRAVSPEAGERYREEVLRWGGGRDGWRCVAGVLQEKNGVLAEGGKGAMEMVGKWGVHN</sequence>
<dbReference type="InterPro" id="IPR024079">
    <property type="entry name" value="MetalloPept_cat_dom_sf"/>
</dbReference>
<dbReference type="Pfam" id="PF01432">
    <property type="entry name" value="Peptidase_M3"/>
    <property type="match status" value="1"/>
</dbReference>
<dbReference type="InterPro" id="IPR033851">
    <property type="entry name" value="M3A_MIP"/>
</dbReference>
<evidence type="ECO:0000256" key="7">
    <source>
        <dbReference type="ARBA" id="ARBA00022723"/>
    </source>
</evidence>
<evidence type="ECO:0000256" key="14">
    <source>
        <dbReference type="ARBA" id="ARBA00032470"/>
    </source>
</evidence>
<dbReference type="InterPro" id="IPR045090">
    <property type="entry name" value="Pept_M3A_M3B"/>
</dbReference>
<keyword evidence="9 15" id="KW-0862">Zinc</keyword>
<keyword evidence="19" id="KW-1185">Reference proteome</keyword>
<comment type="cofactor">
    <cofactor evidence="15">
        <name>Zn(2+)</name>
        <dbReference type="ChEBI" id="CHEBI:29105"/>
    </cofactor>
    <text evidence="15">Binds 1 zinc ion.</text>
</comment>